<gene>
    <name evidence="1" type="ORF">AMPC_33360</name>
</gene>
<organism evidence="1 2">
    <name type="scientific">Anaeromyxobacter paludicola</name>
    <dbReference type="NCBI Taxonomy" id="2918171"/>
    <lineage>
        <taxon>Bacteria</taxon>
        <taxon>Pseudomonadati</taxon>
        <taxon>Myxococcota</taxon>
        <taxon>Myxococcia</taxon>
        <taxon>Myxococcales</taxon>
        <taxon>Cystobacterineae</taxon>
        <taxon>Anaeromyxobacteraceae</taxon>
        <taxon>Anaeromyxobacter</taxon>
    </lineage>
</organism>
<dbReference type="InterPro" id="IPR010131">
    <property type="entry name" value="MdtP/NodT-like"/>
</dbReference>
<dbReference type="RefSeq" id="WP_248342616.1">
    <property type="nucleotide sequence ID" value="NZ_AP025592.1"/>
</dbReference>
<evidence type="ECO:0000313" key="2">
    <source>
        <dbReference type="Proteomes" id="UP001162734"/>
    </source>
</evidence>
<proteinExistence type="predicted"/>
<sequence>MGVLLTAVLAAAAASGEVVTFDEALGVAAEAPAVQAARDAVRLREERDRAISGLPGNPTIFAEPGVRPESASNKVEGTIGISQPFSLAGLGGARRDAAASERAALANEARAAALSRRLSAAEAWIGLWGAQQAWQSAQAEVRLADEFADRIARAAQAAALTRSDLAEAESYRAEARLAALAVEGEATDLGYQLARQLGRASLTPLQAAGALPDLGLPPRERWAALLPRAASLPEVQARALLAQAERARELEARASKGTQLALGLSAQRDNQGLTGAFLSAGLTLPLFDRAERESAPLAASARRLEGEHRDLAAQAQSELARALHEVEHTGELLRAIETTLVPAAVESARLREAAMNAGEATVLEVLIARRGAAAAKARLARATAAHAWARVKVSLLLGEMGGLS</sequence>
<accession>A0ABN6NAG5</accession>
<dbReference type="Gene3D" id="1.20.1600.10">
    <property type="entry name" value="Outer membrane efflux proteins (OEP)"/>
    <property type="match status" value="1"/>
</dbReference>
<keyword evidence="2" id="KW-1185">Reference proteome</keyword>
<dbReference type="PANTHER" id="PTHR30203">
    <property type="entry name" value="OUTER MEMBRANE CATION EFFLUX PROTEIN"/>
    <property type="match status" value="1"/>
</dbReference>
<dbReference type="Proteomes" id="UP001162734">
    <property type="component" value="Chromosome"/>
</dbReference>
<evidence type="ECO:0008006" key="3">
    <source>
        <dbReference type="Google" id="ProtNLM"/>
    </source>
</evidence>
<name>A0ABN6NAG5_9BACT</name>
<reference evidence="2" key="1">
    <citation type="journal article" date="2022" name="Int. J. Syst. Evol. Microbiol.">
        <title>Anaeromyxobacter oryzae sp. nov., Anaeromyxobacter diazotrophicus sp. nov. and Anaeromyxobacter paludicola sp. nov., isolated from paddy soils.</title>
        <authorList>
            <person name="Itoh H."/>
            <person name="Xu Z."/>
            <person name="Mise K."/>
            <person name="Masuda Y."/>
            <person name="Ushijima N."/>
            <person name="Hayakawa C."/>
            <person name="Shiratori Y."/>
            <person name="Senoo K."/>
        </authorList>
    </citation>
    <scope>NUCLEOTIDE SEQUENCE [LARGE SCALE GENOMIC DNA]</scope>
    <source>
        <strain evidence="2">Red630</strain>
    </source>
</reference>
<dbReference type="PANTHER" id="PTHR30203:SF24">
    <property type="entry name" value="BLR4935 PROTEIN"/>
    <property type="match status" value="1"/>
</dbReference>
<evidence type="ECO:0000313" key="1">
    <source>
        <dbReference type="EMBL" id="BDG10223.1"/>
    </source>
</evidence>
<dbReference type="EMBL" id="AP025592">
    <property type="protein sequence ID" value="BDG10223.1"/>
    <property type="molecule type" value="Genomic_DNA"/>
</dbReference>
<dbReference type="SUPFAM" id="SSF56954">
    <property type="entry name" value="Outer membrane efflux proteins (OEP)"/>
    <property type="match status" value="1"/>
</dbReference>
<protein>
    <recommendedName>
        <fullName evidence="3">Outer membrane efflux protein</fullName>
    </recommendedName>
</protein>